<sequence length="81" mass="9712">MGVSALLEFFNYWWTRYLLTTELYMVEKWERVTIHVIFFILFMLIWYFNYSIVLSLTSNLLVTPVRYLLSSDTETSPNVAT</sequence>
<dbReference type="Proteomes" id="UP000015102">
    <property type="component" value="Unassembled WGS sequence"/>
</dbReference>
<keyword evidence="1" id="KW-0472">Membrane</keyword>
<reference evidence="2" key="2">
    <citation type="submission" date="2015-06" db="UniProtKB">
        <authorList>
            <consortium name="EnsemblMetazoa"/>
        </authorList>
    </citation>
    <scope>IDENTIFICATION</scope>
</reference>
<proteinExistence type="predicted"/>
<evidence type="ECO:0000313" key="2">
    <source>
        <dbReference type="EnsemblMetazoa" id="MESCA005515-PA"/>
    </source>
</evidence>
<dbReference type="AlphaFoldDB" id="T1GPI4"/>
<dbReference type="HOGENOM" id="CLU_195502_0_0_1"/>
<name>T1GPI4_MEGSC</name>
<protein>
    <submittedName>
        <fullName evidence="2">Uncharacterized protein</fullName>
    </submittedName>
</protein>
<organism evidence="2 3">
    <name type="scientific">Megaselia scalaris</name>
    <name type="common">Humpbacked fly</name>
    <name type="synonym">Phora scalaris</name>
    <dbReference type="NCBI Taxonomy" id="36166"/>
    <lineage>
        <taxon>Eukaryota</taxon>
        <taxon>Metazoa</taxon>
        <taxon>Ecdysozoa</taxon>
        <taxon>Arthropoda</taxon>
        <taxon>Hexapoda</taxon>
        <taxon>Insecta</taxon>
        <taxon>Pterygota</taxon>
        <taxon>Neoptera</taxon>
        <taxon>Endopterygota</taxon>
        <taxon>Diptera</taxon>
        <taxon>Brachycera</taxon>
        <taxon>Muscomorpha</taxon>
        <taxon>Platypezoidea</taxon>
        <taxon>Phoridae</taxon>
        <taxon>Megaseliini</taxon>
        <taxon>Megaselia</taxon>
    </lineage>
</organism>
<evidence type="ECO:0000256" key="1">
    <source>
        <dbReference type="SAM" id="Phobius"/>
    </source>
</evidence>
<accession>T1GPI4</accession>
<evidence type="ECO:0000313" key="3">
    <source>
        <dbReference type="Proteomes" id="UP000015102"/>
    </source>
</evidence>
<keyword evidence="1" id="KW-1133">Transmembrane helix</keyword>
<keyword evidence="3" id="KW-1185">Reference proteome</keyword>
<dbReference type="EnsemblMetazoa" id="MESCA005515-RA">
    <property type="protein sequence ID" value="MESCA005515-PA"/>
    <property type="gene ID" value="MESCA005515"/>
</dbReference>
<keyword evidence="1" id="KW-0812">Transmembrane</keyword>
<dbReference type="EMBL" id="CAQQ02158365">
    <property type="status" value="NOT_ANNOTATED_CDS"/>
    <property type="molecule type" value="Genomic_DNA"/>
</dbReference>
<reference evidence="3" key="1">
    <citation type="submission" date="2013-02" db="EMBL/GenBank/DDBJ databases">
        <authorList>
            <person name="Hughes D."/>
        </authorList>
    </citation>
    <scope>NUCLEOTIDE SEQUENCE</scope>
    <source>
        <strain>Durham</strain>
        <strain evidence="3">NC isolate 2 -- Noor lab</strain>
    </source>
</reference>
<dbReference type="OMA" id="IVEKWER"/>
<feature type="transmembrane region" description="Helical" evidence="1">
    <location>
        <begin position="32"/>
        <end position="50"/>
    </location>
</feature>